<dbReference type="Gene3D" id="1.10.10.10">
    <property type="entry name" value="Winged helix-like DNA-binding domain superfamily/Winged helix DNA-binding domain"/>
    <property type="match status" value="1"/>
</dbReference>
<sequence>MKERELERALKALANKRRLAIVALLKKSNTNDVGGIADHLKISFKATSKHLGILTSADILEREQRSLQAFYSINKDAPEVAKKIISIL</sequence>
<dbReference type="InterPro" id="IPR051081">
    <property type="entry name" value="HTH_MetalResp_TranReg"/>
</dbReference>
<dbReference type="InterPro" id="IPR036390">
    <property type="entry name" value="WH_DNA-bd_sf"/>
</dbReference>
<evidence type="ECO:0000256" key="1">
    <source>
        <dbReference type="ARBA" id="ARBA00023015"/>
    </source>
</evidence>
<dbReference type="NCBIfam" id="NF033788">
    <property type="entry name" value="HTH_metalloreg"/>
    <property type="match status" value="1"/>
</dbReference>
<keyword evidence="2" id="KW-0238">DNA-binding</keyword>
<dbReference type="GO" id="GO:0003677">
    <property type="term" value="F:DNA binding"/>
    <property type="evidence" value="ECO:0007669"/>
    <property type="project" value="UniProtKB-KW"/>
</dbReference>
<evidence type="ECO:0000313" key="6">
    <source>
        <dbReference type="Proteomes" id="UP000176198"/>
    </source>
</evidence>
<dbReference type="PROSITE" id="PS50987">
    <property type="entry name" value="HTH_ARSR_2"/>
    <property type="match status" value="1"/>
</dbReference>
<keyword evidence="1" id="KW-0805">Transcription regulation</keyword>
<protein>
    <recommendedName>
        <fullName evidence="4">HTH arsR-type domain-containing protein</fullName>
    </recommendedName>
</protein>
<keyword evidence="3" id="KW-0804">Transcription</keyword>
<dbReference type="EMBL" id="MGFJ01000001">
    <property type="protein sequence ID" value="OGM03232.1"/>
    <property type="molecule type" value="Genomic_DNA"/>
</dbReference>
<comment type="caution">
    <text evidence="5">The sequence shown here is derived from an EMBL/GenBank/DDBJ whole genome shotgun (WGS) entry which is preliminary data.</text>
</comment>
<organism evidence="5 6">
    <name type="scientific">Candidatus Woesebacteria bacterium GWA1_41_8</name>
    <dbReference type="NCBI Taxonomy" id="1802471"/>
    <lineage>
        <taxon>Bacteria</taxon>
        <taxon>Candidatus Woeseibacteriota</taxon>
    </lineage>
</organism>
<dbReference type="PRINTS" id="PR00778">
    <property type="entry name" value="HTHARSR"/>
</dbReference>
<evidence type="ECO:0000256" key="3">
    <source>
        <dbReference type="ARBA" id="ARBA00023163"/>
    </source>
</evidence>
<dbReference type="PANTHER" id="PTHR33154">
    <property type="entry name" value="TRANSCRIPTIONAL REGULATOR, ARSR FAMILY"/>
    <property type="match status" value="1"/>
</dbReference>
<dbReference type="SUPFAM" id="SSF46785">
    <property type="entry name" value="Winged helix' DNA-binding domain"/>
    <property type="match status" value="1"/>
</dbReference>
<gene>
    <name evidence="5" type="ORF">A2115_02645</name>
</gene>
<dbReference type="Proteomes" id="UP000176198">
    <property type="component" value="Unassembled WGS sequence"/>
</dbReference>
<dbReference type="PANTHER" id="PTHR33154:SF33">
    <property type="entry name" value="TRANSCRIPTIONAL REPRESSOR SDPR"/>
    <property type="match status" value="1"/>
</dbReference>
<dbReference type="AlphaFoldDB" id="A0A1F7WK68"/>
<dbReference type="InterPro" id="IPR001845">
    <property type="entry name" value="HTH_ArsR_DNA-bd_dom"/>
</dbReference>
<dbReference type="Pfam" id="PF01022">
    <property type="entry name" value="HTH_5"/>
    <property type="match status" value="1"/>
</dbReference>
<evidence type="ECO:0000313" key="5">
    <source>
        <dbReference type="EMBL" id="OGM03232.1"/>
    </source>
</evidence>
<evidence type="ECO:0000259" key="4">
    <source>
        <dbReference type="PROSITE" id="PS50987"/>
    </source>
</evidence>
<feature type="domain" description="HTH arsR-type" evidence="4">
    <location>
        <begin position="1"/>
        <end position="88"/>
    </location>
</feature>
<dbReference type="CDD" id="cd00090">
    <property type="entry name" value="HTH_ARSR"/>
    <property type="match status" value="1"/>
</dbReference>
<dbReference type="GO" id="GO:0003700">
    <property type="term" value="F:DNA-binding transcription factor activity"/>
    <property type="evidence" value="ECO:0007669"/>
    <property type="project" value="InterPro"/>
</dbReference>
<dbReference type="InterPro" id="IPR011991">
    <property type="entry name" value="ArsR-like_HTH"/>
</dbReference>
<dbReference type="InterPro" id="IPR036388">
    <property type="entry name" value="WH-like_DNA-bd_sf"/>
</dbReference>
<accession>A0A1F7WK68</accession>
<evidence type="ECO:0000256" key="2">
    <source>
        <dbReference type="ARBA" id="ARBA00023125"/>
    </source>
</evidence>
<name>A0A1F7WK68_9BACT</name>
<proteinExistence type="predicted"/>
<dbReference type="STRING" id="1802471.A2115_02645"/>
<dbReference type="SMART" id="SM00418">
    <property type="entry name" value="HTH_ARSR"/>
    <property type="match status" value="1"/>
</dbReference>
<reference evidence="5 6" key="1">
    <citation type="journal article" date="2016" name="Nat. Commun.">
        <title>Thousands of microbial genomes shed light on interconnected biogeochemical processes in an aquifer system.</title>
        <authorList>
            <person name="Anantharaman K."/>
            <person name="Brown C.T."/>
            <person name="Hug L.A."/>
            <person name="Sharon I."/>
            <person name="Castelle C.J."/>
            <person name="Probst A.J."/>
            <person name="Thomas B.C."/>
            <person name="Singh A."/>
            <person name="Wilkins M.J."/>
            <person name="Karaoz U."/>
            <person name="Brodie E.L."/>
            <person name="Williams K.H."/>
            <person name="Hubbard S.S."/>
            <person name="Banfield J.F."/>
        </authorList>
    </citation>
    <scope>NUCLEOTIDE SEQUENCE [LARGE SCALE GENOMIC DNA]</scope>
</reference>